<accession>A0ABV7L2B0</accession>
<keyword evidence="1" id="KW-0378">Hydrolase</keyword>
<dbReference type="Pfam" id="PF09411">
    <property type="entry name" value="PagL"/>
    <property type="match status" value="1"/>
</dbReference>
<dbReference type="GO" id="GO:0016787">
    <property type="term" value="F:hydrolase activity"/>
    <property type="evidence" value="ECO:0007669"/>
    <property type="project" value="UniProtKB-KW"/>
</dbReference>
<evidence type="ECO:0000313" key="2">
    <source>
        <dbReference type="Proteomes" id="UP001595528"/>
    </source>
</evidence>
<keyword evidence="2" id="KW-1185">Reference proteome</keyword>
<dbReference type="EMBL" id="JBHRTR010000028">
    <property type="protein sequence ID" value="MFC3228738.1"/>
    <property type="molecule type" value="Genomic_DNA"/>
</dbReference>
<proteinExistence type="predicted"/>
<name>A0ABV7L2B0_9PROT</name>
<dbReference type="Proteomes" id="UP001595528">
    <property type="component" value="Unassembled WGS sequence"/>
</dbReference>
<protein>
    <submittedName>
        <fullName evidence="1">Acyloxyacyl hydrolase</fullName>
    </submittedName>
</protein>
<organism evidence="1 2">
    <name type="scientific">Marinibaculum pumilum</name>
    <dbReference type="NCBI Taxonomy" id="1766165"/>
    <lineage>
        <taxon>Bacteria</taxon>
        <taxon>Pseudomonadati</taxon>
        <taxon>Pseudomonadota</taxon>
        <taxon>Alphaproteobacteria</taxon>
        <taxon>Rhodospirillales</taxon>
        <taxon>Rhodospirillaceae</taxon>
        <taxon>Marinibaculum</taxon>
    </lineage>
</organism>
<dbReference type="Gene3D" id="2.40.160.20">
    <property type="match status" value="1"/>
</dbReference>
<evidence type="ECO:0000313" key="1">
    <source>
        <dbReference type="EMBL" id="MFC3228738.1"/>
    </source>
</evidence>
<gene>
    <name evidence="1" type="ORF">ACFOGJ_15950</name>
</gene>
<dbReference type="InterPro" id="IPR018550">
    <property type="entry name" value="Lipid-A_deacylase-rel"/>
</dbReference>
<reference evidence="2" key="1">
    <citation type="journal article" date="2019" name="Int. J. Syst. Evol. Microbiol.">
        <title>The Global Catalogue of Microorganisms (GCM) 10K type strain sequencing project: providing services to taxonomists for standard genome sequencing and annotation.</title>
        <authorList>
            <consortium name="The Broad Institute Genomics Platform"/>
            <consortium name="The Broad Institute Genome Sequencing Center for Infectious Disease"/>
            <person name="Wu L."/>
            <person name="Ma J."/>
        </authorList>
    </citation>
    <scope>NUCLEOTIDE SEQUENCE [LARGE SCALE GENOMIC DNA]</scope>
    <source>
        <strain evidence="2">KCTC 42964</strain>
    </source>
</reference>
<comment type="caution">
    <text evidence="1">The sequence shown here is derived from an EMBL/GenBank/DDBJ whole genome shotgun (WGS) entry which is preliminary data.</text>
</comment>
<sequence length="205" mass="21685">MKLGSRWSVGGAARAGGPARRLAKAACGALVGLLLGTAIPNGPARAEDKPILQVTPAPPQVDTDMLVVTGGFYDFNLKDNESVEFGLEYRSDYQLFIVKPFVGASVNTDGSLYGYAGILSDLVLFDRLVLTPSFAAGAWKQGNSSAKDLGYWLEFRSQIELTAHLGGGMRAGAYFNHVSNAGLGDTNPGVEVIGATFIVPLRTLF</sequence>
<dbReference type="RefSeq" id="WP_379902144.1">
    <property type="nucleotide sequence ID" value="NZ_JBHRTR010000028.1"/>
</dbReference>